<evidence type="ECO:0000313" key="6">
    <source>
        <dbReference type="Proteomes" id="UP001365542"/>
    </source>
</evidence>
<dbReference type="PANTHER" id="PTHR13500">
    <property type="entry name" value="NUCLEOLAR PRERIBOSOMAL-ASSOCIATED PROTEIN 1"/>
    <property type="match status" value="1"/>
</dbReference>
<evidence type="ECO:0000256" key="1">
    <source>
        <dbReference type="SAM" id="MobiDB-lite"/>
    </source>
</evidence>
<dbReference type="EMBL" id="JAVHJO010000001">
    <property type="protein sequence ID" value="KAK6544645.1"/>
    <property type="molecule type" value="Genomic_DNA"/>
</dbReference>
<feature type="region of interest" description="Disordered" evidence="1">
    <location>
        <begin position="1"/>
        <end position="38"/>
    </location>
</feature>
<feature type="domain" description="URB1 C-terminal" evidence="3">
    <location>
        <begin position="1554"/>
        <end position="1765"/>
    </location>
</feature>
<dbReference type="GO" id="GO:0005730">
    <property type="term" value="C:nucleolus"/>
    <property type="evidence" value="ECO:0007669"/>
    <property type="project" value="TreeGrafter"/>
</dbReference>
<reference evidence="5 6" key="1">
    <citation type="submission" date="2019-10" db="EMBL/GenBank/DDBJ databases">
        <authorList>
            <person name="Palmer J.M."/>
        </authorList>
    </citation>
    <scope>NUCLEOTIDE SEQUENCE [LARGE SCALE GENOMIC DNA]</scope>
    <source>
        <strain evidence="5 6">TWF694</strain>
    </source>
</reference>
<evidence type="ECO:0000259" key="3">
    <source>
        <dbReference type="Pfam" id="PF16201"/>
    </source>
</evidence>
<name>A0AAV9XR95_9PEZI</name>
<dbReference type="InterPro" id="IPR039844">
    <property type="entry name" value="URB1"/>
</dbReference>
<dbReference type="GO" id="GO:0000463">
    <property type="term" value="P:maturation of LSU-rRNA from tricistronic rRNA transcript (SSU-rRNA, 5.8S rRNA, LSU-rRNA)"/>
    <property type="evidence" value="ECO:0007669"/>
    <property type="project" value="TreeGrafter"/>
</dbReference>
<feature type="compositionally biased region" description="Basic and acidic residues" evidence="1">
    <location>
        <begin position="13"/>
        <end position="30"/>
    </location>
</feature>
<feature type="domain" description="URB1 N-terminal" evidence="2">
    <location>
        <begin position="107"/>
        <end position="433"/>
    </location>
</feature>
<dbReference type="Pfam" id="PF26140">
    <property type="entry name" value="HEAT_URB1"/>
    <property type="match status" value="1"/>
</dbReference>
<dbReference type="InterPro" id="IPR059018">
    <property type="entry name" value="HEAT_URB1"/>
</dbReference>
<feature type="domain" description="URB1 central HEAT repeat" evidence="4">
    <location>
        <begin position="635"/>
        <end position="796"/>
    </location>
</feature>
<evidence type="ECO:0000313" key="5">
    <source>
        <dbReference type="EMBL" id="KAK6544645.1"/>
    </source>
</evidence>
<evidence type="ECO:0000259" key="4">
    <source>
        <dbReference type="Pfam" id="PF26140"/>
    </source>
</evidence>
<protein>
    <submittedName>
        <fullName evidence="5">Uncharacterized protein</fullName>
    </submittedName>
</protein>
<dbReference type="Pfam" id="PF16201">
    <property type="entry name" value="NopRA1"/>
    <property type="match status" value="1"/>
</dbReference>
<accession>A0AAV9XR95</accession>
<comment type="caution">
    <text evidence="5">The sequence shown here is derived from an EMBL/GenBank/DDBJ whole genome shotgun (WGS) entry which is preliminary data.</text>
</comment>
<dbReference type="Proteomes" id="UP001365542">
    <property type="component" value="Unassembled WGS sequence"/>
</dbReference>
<dbReference type="Pfam" id="PF11707">
    <property type="entry name" value="Npa1"/>
    <property type="match status" value="1"/>
</dbReference>
<dbReference type="InterPro" id="IPR021714">
    <property type="entry name" value="URB1_N"/>
</dbReference>
<proteinExistence type="predicted"/>
<organism evidence="5 6">
    <name type="scientific">Orbilia ellipsospora</name>
    <dbReference type="NCBI Taxonomy" id="2528407"/>
    <lineage>
        <taxon>Eukaryota</taxon>
        <taxon>Fungi</taxon>
        <taxon>Dikarya</taxon>
        <taxon>Ascomycota</taxon>
        <taxon>Pezizomycotina</taxon>
        <taxon>Orbiliomycetes</taxon>
        <taxon>Orbiliales</taxon>
        <taxon>Orbiliaceae</taxon>
        <taxon>Orbilia</taxon>
    </lineage>
</organism>
<dbReference type="InterPro" id="IPR032436">
    <property type="entry name" value="URB1_C"/>
</dbReference>
<evidence type="ECO:0000259" key="2">
    <source>
        <dbReference type="Pfam" id="PF11707"/>
    </source>
</evidence>
<dbReference type="GO" id="GO:0000466">
    <property type="term" value="P:maturation of 5.8S rRNA from tricistronic rRNA transcript (SSU-rRNA, 5.8S rRNA, LSU-rRNA)"/>
    <property type="evidence" value="ECO:0007669"/>
    <property type="project" value="TreeGrafter"/>
</dbReference>
<dbReference type="PANTHER" id="PTHR13500:SF0">
    <property type="entry name" value="NUCLEOLAR PRE-RIBOSOMAL-ASSOCIATED PROTEIN 1"/>
    <property type="match status" value="1"/>
</dbReference>
<keyword evidence="6" id="KW-1185">Reference proteome</keyword>
<sequence>MAKRPFNQANVDGQDRRPGADRKRFKKDESAPSSKAPDEITSIRQLQALFADYSNAAKIQSGIQSFKRFLAECRDLQYALHLNEEVKLCLLQEYLTSQTSKDGDEICNDLMQAWSFASQSNNYTLLSSVPTALHLLLRTISLFPTWKPHGVTLSKTVLQPPYIKLIYRSLGGSKDAISSPCLRLLTEINKFDNGSQCSLLHQSLDFTVKDLTRNLDAKKSEKADTVAVEDPDRPSVRTTYVRFILSFFQYGTPRIKTDIMGLRNFTTPLFKHIRQDSAVLIDEVLKTFETSLLSDGEISRGSKTNYFNDWSLSRLAELCYRTDTMEEDTTVADITLRFLEKACGDTGNGVCFKQNGWYGNKPDPSSTVKTGKDTVNNRILLGLIKTLRPHSNTYHLRLLISIFTASPELVAAYFGDTTSLLSFEPKLTATWIGLSSVMLESILLPIPRNFGYNGGTGEGAPHPPPVKNMVENMLPQSVNRTVLTKCFTFNNPFVRFLGVRILNAAFGKLEGALQLLDTMGGEMVDKSKWEEASYDLVDEFVKRAPEASVVVTLFNQVAGSGGELMREGVGRLMGNYWEILPASSITTSTSSAGGSGKGGFDFGPVFAKVLGKIGDVKGMEKLEVGHTLRLARVLADTKWWGKGSAAQYSPAVTLMGVLVQQKGGREVYELVEKIVHDSPLFGKEEGYYHLEALLESLEYIYKYTEGGKVWDRVLTYLDNACGRLVQSPFKFYDIVGEAMERIGGGIGVLSPLIAVLFHQFNYVKEGDVEEGLCRWLFRLASNFWVIGEMKMEVEDINTDGANEVFVQFVQGVQSWKRRLGEFKIWREYSSTDITGFPLDFSLPSLTISPTEIREEYLIPLKSTIPAVSAPVSIFCWRRIQSTVEILMRILQTVDEIQYLGLSERKFWGEIANSIYDTYESSAKGILENAAYPGVGRDKLCLDAMVDRDGIPFYTTLFTKQPHRLQGVFENALLTVYSRLPIGALSDPTSIKSTLKDKILQKPQSNRLVFNFFTKCLDVADLKLCCACSYNSSGGEVSLTAWKVILDRLNEGTEAVKGEEVWGILTAAELEYPWRDLVKFIDSKRGEKGDTIAVEFETVYGILVRKDSAAFSRFLGVLFKDGLGIREFLDILASYPVLVDKPNGEGWTTEFTNVVFPVVKAVKSIYTFKDDTTNRTRWNKAVETTVRERFQKLFYETGVPILQEMVSIYKHILDAFMTNEGKKGECAEYFELGLDFGVIKWDEKVLGLLDDELLSAAQFSLFEAAYRISQGTDMMWFHERVQKMIYALTVRLSQGVDGVLDICEIFGEFLARNEVDLMDYVAKDAVDSLLEVLVEKVSVGGGIVTLAAGIIGGVEDAKYLQHSKLLQAVLSSQTALSVTSYDAEKEKERYQLAYIIRKLFFAVKSAHSTVTTLDGVLALYGGSNDAIDAVLLEILISMEGSMGQSILERITALEVSEDGERFAERDGKARGVAIRLSERRVARSVERFFGKKVGFEGCEGLKEFMGRCEKLGDGEERNGTYDVGFLGALVMQGLSGGGKEETKLDVKDVVEKGLLGSSITALSSENAEERAMAEAVLVSTISKLEGSTDGKSRGYKERIEVLHLLCKISAGLAVFDGGNGVREQGIPTITAVILAKMVNIVANPGHWLYEKVMTWLLSRGNVDLAEVPMVKEFLRSEGEAYWKEVLWGVEGLAAGMKAVADVEICRKRGVFEEVLGMYTSISSTSSQGGKGKEEAVRKKIVEIVWNAAGVDGGATTLITRTGVISWIKMMLATVTDEEERVMLKRLAARLWEACDKDYVGQWSEGNIGRVLESLVRL</sequence>
<gene>
    <name evidence="5" type="ORF">TWF694_001334</name>
</gene>